<feature type="transmembrane region" description="Helical" evidence="1">
    <location>
        <begin position="6"/>
        <end position="24"/>
    </location>
</feature>
<comment type="caution">
    <text evidence="2">The sequence shown here is derived from an EMBL/GenBank/DDBJ whole genome shotgun (WGS) entry which is preliminary data.</text>
</comment>
<evidence type="ECO:0000313" key="3">
    <source>
        <dbReference type="Proteomes" id="UP000247612"/>
    </source>
</evidence>
<dbReference type="STRING" id="1034346.GCA_000313565_03303"/>
<name>A0A318L6T9_9FIRM</name>
<proteinExistence type="predicted"/>
<protein>
    <submittedName>
        <fullName evidence="2">Uncharacterized protein</fullName>
    </submittedName>
</protein>
<keyword evidence="1" id="KW-0812">Transmembrane</keyword>
<accession>A0A318L6T9</accession>
<keyword evidence="3" id="KW-1185">Reference proteome</keyword>
<dbReference type="EMBL" id="QJKH01000011">
    <property type="protein sequence ID" value="PXX77387.1"/>
    <property type="molecule type" value="Genomic_DNA"/>
</dbReference>
<gene>
    <name evidence="2" type="ORF">DES51_111139</name>
</gene>
<keyword evidence="1" id="KW-0472">Membrane</keyword>
<evidence type="ECO:0000313" key="2">
    <source>
        <dbReference type="EMBL" id="PXX77387.1"/>
    </source>
</evidence>
<dbReference type="AlphaFoldDB" id="A0A318L6T9"/>
<organism evidence="2 3">
    <name type="scientific">Dielma fastidiosa</name>
    <dbReference type="NCBI Taxonomy" id="1034346"/>
    <lineage>
        <taxon>Bacteria</taxon>
        <taxon>Bacillati</taxon>
        <taxon>Bacillota</taxon>
        <taxon>Erysipelotrichia</taxon>
        <taxon>Erysipelotrichales</taxon>
        <taxon>Erysipelotrichaceae</taxon>
        <taxon>Dielma</taxon>
    </lineage>
</organism>
<dbReference type="Proteomes" id="UP000247612">
    <property type="component" value="Unassembled WGS sequence"/>
</dbReference>
<feature type="transmembrane region" description="Helical" evidence="1">
    <location>
        <begin position="29"/>
        <end position="46"/>
    </location>
</feature>
<reference evidence="2 3" key="1">
    <citation type="submission" date="2018-05" db="EMBL/GenBank/DDBJ databases">
        <title>Genomic Encyclopedia of Type Strains, Phase IV (KMG-IV): sequencing the most valuable type-strain genomes for metagenomic binning, comparative biology and taxonomic classification.</title>
        <authorList>
            <person name="Goeker M."/>
        </authorList>
    </citation>
    <scope>NUCLEOTIDE SEQUENCE [LARGE SCALE GENOMIC DNA]</scope>
    <source>
        <strain evidence="2 3">JC118</strain>
    </source>
</reference>
<keyword evidence="1" id="KW-1133">Transmembrane helix</keyword>
<evidence type="ECO:0000256" key="1">
    <source>
        <dbReference type="SAM" id="Phobius"/>
    </source>
</evidence>
<sequence length="47" mass="4977">MNLQGIIALISITCSIIGCLLVVLKGYAWAFLIVIVGLILSIVSFIA</sequence>